<name>A0ABQ0G5R2_9PEZI</name>
<dbReference type="Proteomes" id="UP001628179">
    <property type="component" value="Unassembled WGS sequence"/>
</dbReference>
<evidence type="ECO:0000313" key="2">
    <source>
        <dbReference type="Proteomes" id="UP001628179"/>
    </source>
</evidence>
<dbReference type="GeneID" id="98174050"/>
<organism evidence="1 2">
    <name type="scientific">Madurella fahalii</name>
    <dbReference type="NCBI Taxonomy" id="1157608"/>
    <lineage>
        <taxon>Eukaryota</taxon>
        <taxon>Fungi</taxon>
        <taxon>Dikarya</taxon>
        <taxon>Ascomycota</taxon>
        <taxon>Pezizomycotina</taxon>
        <taxon>Sordariomycetes</taxon>
        <taxon>Sordariomycetidae</taxon>
        <taxon>Sordariales</taxon>
        <taxon>Sordariales incertae sedis</taxon>
        <taxon>Madurella</taxon>
    </lineage>
</organism>
<accession>A0ABQ0G5R2</accession>
<proteinExistence type="predicted"/>
<keyword evidence="2" id="KW-1185">Reference proteome</keyword>
<protein>
    <submittedName>
        <fullName evidence="1">Uncharacterized protein</fullName>
    </submittedName>
</protein>
<comment type="caution">
    <text evidence="1">The sequence shown here is derived from an EMBL/GenBank/DDBJ whole genome shotgun (WGS) entry which is preliminary data.</text>
</comment>
<gene>
    <name evidence="1" type="ORF">MFIFM68171_03306</name>
</gene>
<reference evidence="1 2" key="1">
    <citation type="submission" date="2024-09" db="EMBL/GenBank/DDBJ databases">
        <title>Itraconazole resistance in Madurella fahalii resulting from another homologue of gene encoding cytochrome P450 14-alpha sterol demethylase (CYP51).</title>
        <authorList>
            <person name="Yoshioka I."/>
            <person name="Fahal A.H."/>
            <person name="Kaneko S."/>
            <person name="Yaguchi T."/>
        </authorList>
    </citation>
    <scope>NUCLEOTIDE SEQUENCE [LARGE SCALE GENOMIC DNA]</scope>
    <source>
        <strain evidence="1 2">IFM 68171</strain>
    </source>
</reference>
<sequence>MSGSGGFYKYRCKYFYTYNCPNWVYANGHACPMCLAEGREAADTPAMAASSSSATANPWRQYQHHHHHPHQQTEICVPQASHGTLRYTVMEVIPTDEGSGRAYWILRQKVMEPPRTVMISSSMTTSDTPRPVMAPATGVSGMAGMAGMGVQVAY</sequence>
<dbReference type="EMBL" id="BAAFSV010000002">
    <property type="protein sequence ID" value="GAB1313096.1"/>
    <property type="molecule type" value="Genomic_DNA"/>
</dbReference>
<evidence type="ECO:0000313" key="1">
    <source>
        <dbReference type="EMBL" id="GAB1313096.1"/>
    </source>
</evidence>
<dbReference type="RefSeq" id="XP_070914828.1">
    <property type="nucleotide sequence ID" value="XM_071058727.1"/>
</dbReference>